<keyword evidence="4" id="KW-1185">Reference proteome</keyword>
<evidence type="ECO:0000313" key="3">
    <source>
        <dbReference type="EMBL" id="KAJ5172625.1"/>
    </source>
</evidence>
<feature type="chain" id="PRO_5041000657" description="Protein kinase domain-containing protein" evidence="1">
    <location>
        <begin position="24"/>
        <end position="416"/>
    </location>
</feature>
<dbReference type="InterPro" id="IPR008271">
    <property type="entry name" value="Ser/Thr_kinase_AS"/>
</dbReference>
<protein>
    <recommendedName>
        <fullName evidence="2">Protein kinase domain-containing protein</fullName>
    </recommendedName>
</protein>
<dbReference type="GO" id="GO:0005524">
    <property type="term" value="F:ATP binding"/>
    <property type="evidence" value="ECO:0007669"/>
    <property type="project" value="InterPro"/>
</dbReference>
<dbReference type="InterPro" id="IPR011009">
    <property type="entry name" value="Kinase-like_dom_sf"/>
</dbReference>
<evidence type="ECO:0000313" key="4">
    <source>
        <dbReference type="Proteomes" id="UP001146351"/>
    </source>
</evidence>
<dbReference type="PROSITE" id="PS50011">
    <property type="entry name" value="PROTEIN_KINASE_DOM"/>
    <property type="match status" value="1"/>
</dbReference>
<proteinExistence type="predicted"/>
<dbReference type="InterPro" id="IPR000719">
    <property type="entry name" value="Prot_kinase_dom"/>
</dbReference>
<feature type="domain" description="Protein kinase" evidence="2">
    <location>
        <begin position="146"/>
        <end position="416"/>
    </location>
</feature>
<dbReference type="PROSITE" id="PS00108">
    <property type="entry name" value="PROTEIN_KINASE_ST"/>
    <property type="match status" value="1"/>
</dbReference>
<evidence type="ECO:0000256" key="1">
    <source>
        <dbReference type="SAM" id="SignalP"/>
    </source>
</evidence>
<keyword evidence="1" id="KW-0732">Signal</keyword>
<dbReference type="SMART" id="SM00220">
    <property type="entry name" value="S_TKc"/>
    <property type="match status" value="1"/>
</dbReference>
<organism evidence="3 4">
    <name type="scientific">Penicillium capsulatum</name>
    <dbReference type="NCBI Taxonomy" id="69766"/>
    <lineage>
        <taxon>Eukaryota</taxon>
        <taxon>Fungi</taxon>
        <taxon>Dikarya</taxon>
        <taxon>Ascomycota</taxon>
        <taxon>Pezizomycotina</taxon>
        <taxon>Eurotiomycetes</taxon>
        <taxon>Eurotiomycetidae</taxon>
        <taxon>Eurotiales</taxon>
        <taxon>Aspergillaceae</taxon>
        <taxon>Penicillium</taxon>
    </lineage>
</organism>
<dbReference type="PANTHER" id="PTHR24362:SF309">
    <property type="entry name" value="PROTEIN KINASE DOMAIN-CONTAINING PROTEIN"/>
    <property type="match status" value="1"/>
</dbReference>
<comment type="caution">
    <text evidence="3">The sequence shown here is derived from an EMBL/GenBank/DDBJ whole genome shotgun (WGS) entry which is preliminary data.</text>
</comment>
<sequence length="416" mass="46444">MRLFNPALVLWGFYSLLIPQALSFPLPEDISSIDLQDLQADDENTAVPPTYFFDDSLDEDEFVPRSLSSNSLVEDEFHNDENTLESRKFFFDDSRGEHSLEARAPPVNPPFADCGFETGDEVDSGKKGEKNYAIYTGRSRDTYASVRLNRRLGGGFQGSVWAGELKYKKARPNEPSKISVAVKLSPGGKGIDQALLQAEVNSDYVLGFKELIWSANTKESIQVMQEGRGDLNKALSRGDRVDVPGSIRAVGKALLAAHRKSIVHRDVKPDNVLFGKNGRAYLIDWDLALEVSGQYTTRRAGQADYAGPEAASGEEYDVFKDDVFALALTWLGAEQPRLVQDRRFRKSLYDWITAPGDRNTKPGRGFNGISDELKNTFGKSLSSSKRHLIANGLCSQRTRFTMSEFMRKFDEVNGFH</sequence>
<dbReference type="Gene3D" id="1.10.510.10">
    <property type="entry name" value="Transferase(Phosphotransferase) domain 1"/>
    <property type="match status" value="1"/>
</dbReference>
<dbReference type="OrthoDB" id="4062651at2759"/>
<dbReference type="Pfam" id="PF00069">
    <property type="entry name" value="Pkinase"/>
    <property type="match status" value="1"/>
</dbReference>
<gene>
    <name evidence="3" type="ORF">N7492_005218</name>
</gene>
<dbReference type="SUPFAM" id="SSF56112">
    <property type="entry name" value="Protein kinase-like (PK-like)"/>
    <property type="match status" value="1"/>
</dbReference>
<dbReference type="EMBL" id="JAPQKO010000003">
    <property type="protein sequence ID" value="KAJ5172625.1"/>
    <property type="molecule type" value="Genomic_DNA"/>
</dbReference>
<dbReference type="PANTHER" id="PTHR24362">
    <property type="entry name" value="SERINE/THREONINE-PROTEIN KINASE NEK"/>
    <property type="match status" value="1"/>
</dbReference>
<reference evidence="3" key="2">
    <citation type="journal article" date="2023" name="IMA Fungus">
        <title>Comparative genomic study of the Penicillium genus elucidates a diverse pangenome and 15 lateral gene transfer events.</title>
        <authorList>
            <person name="Petersen C."/>
            <person name="Sorensen T."/>
            <person name="Nielsen M.R."/>
            <person name="Sondergaard T.E."/>
            <person name="Sorensen J.L."/>
            <person name="Fitzpatrick D.A."/>
            <person name="Frisvad J.C."/>
            <person name="Nielsen K.L."/>
        </authorList>
    </citation>
    <scope>NUCLEOTIDE SEQUENCE</scope>
    <source>
        <strain evidence="3">IBT 21917</strain>
    </source>
</reference>
<name>A0A9W9IBV7_9EURO</name>
<dbReference type="GO" id="GO:0004672">
    <property type="term" value="F:protein kinase activity"/>
    <property type="evidence" value="ECO:0007669"/>
    <property type="project" value="InterPro"/>
</dbReference>
<accession>A0A9W9IBV7</accession>
<dbReference type="AlphaFoldDB" id="A0A9W9IBV7"/>
<feature type="signal peptide" evidence="1">
    <location>
        <begin position="1"/>
        <end position="23"/>
    </location>
</feature>
<reference evidence="3" key="1">
    <citation type="submission" date="2022-11" db="EMBL/GenBank/DDBJ databases">
        <authorList>
            <person name="Petersen C."/>
        </authorList>
    </citation>
    <scope>NUCLEOTIDE SEQUENCE</scope>
    <source>
        <strain evidence="3">IBT 21917</strain>
    </source>
</reference>
<dbReference type="Proteomes" id="UP001146351">
    <property type="component" value="Unassembled WGS sequence"/>
</dbReference>
<evidence type="ECO:0000259" key="2">
    <source>
        <dbReference type="PROSITE" id="PS50011"/>
    </source>
</evidence>